<comment type="caution">
    <text evidence="1">The sequence shown here is derived from an EMBL/GenBank/DDBJ whole genome shotgun (WGS) entry which is preliminary data.</text>
</comment>
<dbReference type="EMBL" id="MIQE01000004">
    <property type="protein sequence ID" value="OFA12843.1"/>
    <property type="molecule type" value="Genomic_DNA"/>
</dbReference>
<accession>A0A1E7XIB2</accession>
<reference evidence="1 2" key="1">
    <citation type="submission" date="2016-09" db="EMBL/GenBank/DDBJ databases">
        <title>Genome Sequence of Lactobacillus sunkii Strain CG01.</title>
        <authorList>
            <person name="Poehlein A."/>
            <person name="Gabris C."/>
            <person name="Bengelsdorf F.R."/>
            <person name="Duerre P."/>
            <person name="Daniel R."/>
        </authorList>
    </citation>
    <scope>NUCLEOTIDE SEQUENCE [LARGE SCALE GENOMIC DNA]</scope>
    <source>
        <strain evidence="1 2">CG_D</strain>
    </source>
</reference>
<name>A0A1E7XIB2_9LACO</name>
<dbReference type="RefSeq" id="WP_331341072.1">
    <property type="nucleotide sequence ID" value="NZ_JAZHVX010000018.1"/>
</dbReference>
<sequence length="45" mass="4996">MTVKLINKDGSLAVPIPNDIVPQNERYNVFQTQEGVILCIPIDAQ</sequence>
<evidence type="ECO:0000313" key="2">
    <source>
        <dbReference type="Proteomes" id="UP000177010"/>
    </source>
</evidence>
<evidence type="ECO:0000313" key="1">
    <source>
        <dbReference type="EMBL" id="OFA12843.1"/>
    </source>
</evidence>
<gene>
    <name evidence="1" type="ORF">LASUN_03660</name>
</gene>
<evidence type="ECO:0008006" key="3">
    <source>
        <dbReference type="Google" id="ProtNLM"/>
    </source>
</evidence>
<protein>
    <recommendedName>
        <fullName evidence="3">AbrB/MazE/SpoVT family DNA-binding domain-containing protein</fullName>
    </recommendedName>
</protein>
<proteinExistence type="predicted"/>
<organism evidence="1 2">
    <name type="scientific">Lentilactobacillus sunkii</name>
    <dbReference type="NCBI Taxonomy" id="481719"/>
    <lineage>
        <taxon>Bacteria</taxon>
        <taxon>Bacillati</taxon>
        <taxon>Bacillota</taxon>
        <taxon>Bacilli</taxon>
        <taxon>Lactobacillales</taxon>
        <taxon>Lactobacillaceae</taxon>
        <taxon>Lentilactobacillus</taxon>
    </lineage>
</organism>
<dbReference type="AlphaFoldDB" id="A0A1E7XIB2"/>
<dbReference type="Proteomes" id="UP000177010">
    <property type="component" value="Unassembled WGS sequence"/>
</dbReference>